<organism evidence="1 2">
    <name type="scientific">Xanthomonas albilineans (strain GPE PC73 / CFBP 7063)</name>
    <dbReference type="NCBI Taxonomy" id="380358"/>
    <lineage>
        <taxon>Bacteria</taxon>
        <taxon>Pseudomonadati</taxon>
        <taxon>Pseudomonadota</taxon>
        <taxon>Gammaproteobacteria</taxon>
        <taxon>Lysobacterales</taxon>
        <taxon>Lysobacteraceae</taxon>
        <taxon>Xanthomonas</taxon>
    </lineage>
</organism>
<dbReference type="Gene3D" id="1.10.10.10">
    <property type="entry name" value="Winged helix-like DNA-binding domain superfamily/Winged helix DNA-binding domain"/>
    <property type="match status" value="1"/>
</dbReference>
<dbReference type="STRING" id="380358.XALC_2102"/>
<proteinExistence type="predicted"/>
<dbReference type="eggNOG" id="COG1526">
    <property type="taxonomic scope" value="Bacteria"/>
</dbReference>
<gene>
    <name evidence="1" type="ordered locus">XALc_2102</name>
</gene>
<dbReference type="OrthoDB" id="6026284at2"/>
<dbReference type="InterPro" id="IPR036388">
    <property type="entry name" value="WH-like_DNA-bd_sf"/>
</dbReference>
<keyword evidence="2" id="KW-1185">Reference proteome</keyword>
<dbReference type="GeneID" id="57877409"/>
<name>D2U8Z6_XANAP</name>
<dbReference type="KEGG" id="xal:XALC_2102"/>
<evidence type="ECO:0000313" key="2">
    <source>
        <dbReference type="Proteomes" id="UP000001890"/>
    </source>
</evidence>
<dbReference type="SUPFAM" id="SSF46785">
    <property type="entry name" value="Winged helix' DNA-binding domain"/>
    <property type="match status" value="1"/>
</dbReference>
<reference evidence="1 2" key="1">
    <citation type="journal article" date="2009" name="BMC Genomics">
        <title>The complete genome sequence of Xanthomonas albilineans provides new insights into the reductive genome evolution of the xylem-limited Xanthomonadaceae.</title>
        <authorList>
            <person name="Pieretti I."/>
            <person name="Royer M."/>
            <person name="Barbe V."/>
            <person name="Carrere S."/>
            <person name="Koebnik R."/>
            <person name="Cociancich S."/>
            <person name="Couloux A."/>
            <person name="Darrasse A."/>
            <person name="Gouzy J."/>
            <person name="Jacques M.A."/>
            <person name="Lauber E."/>
            <person name="Manceau C."/>
            <person name="Mangenot S."/>
            <person name="Poussier S."/>
            <person name="Segurens B."/>
            <person name="Szurek B."/>
            <person name="Verdier V."/>
            <person name="Arlat M."/>
            <person name="Rott P."/>
        </authorList>
    </citation>
    <scope>NUCLEOTIDE SEQUENCE [LARGE SCALE GENOMIC DNA]</scope>
    <source>
        <strain evidence="2">GPE PC73 / CFBP 7063</strain>
    </source>
</reference>
<accession>D2U8Z6</accession>
<dbReference type="Proteomes" id="UP000001890">
    <property type="component" value="Chromosome"/>
</dbReference>
<dbReference type="EMBL" id="FP565176">
    <property type="protein sequence ID" value="CBA16585.1"/>
    <property type="molecule type" value="Genomic_DNA"/>
</dbReference>
<sequence>MSADPLLTARVLQVLAESPQGLALPRLCKRLEVRMSVLLRTLAWLGDAELDGRPGPGWVLLCRHDARELALLSEAGRMAAAQARMQAAVP</sequence>
<dbReference type="RefSeq" id="WP_012916585.1">
    <property type="nucleotide sequence ID" value="NC_013722.1"/>
</dbReference>
<protein>
    <submittedName>
        <fullName evidence="1">Uncharacterized protein</fullName>
    </submittedName>
</protein>
<evidence type="ECO:0000313" key="1">
    <source>
        <dbReference type="EMBL" id="CBA16585.1"/>
    </source>
</evidence>
<dbReference type="AlphaFoldDB" id="D2U8Z6"/>
<dbReference type="PATRIC" id="fig|29447.3.peg.2068"/>
<dbReference type="InterPro" id="IPR036390">
    <property type="entry name" value="WH_DNA-bd_sf"/>
</dbReference>